<proteinExistence type="predicted"/>
<dbReference type="InterPro" id="IPR040183">
    <property type="entry name" value="THUMPD1-like"/>
</dbReference>
<dbReference type="GO" id="GO:0006400">
    <property type="term" value="P:tRNA modification"/>
    <property type="evidence" value="ECO:0007669"/>
    <property type="project" value="InterPro"/>
</dbReference>
<gene>
    <name evidence="1" type="ORF">FMOSSE_LOCUS2637</name>
</gene>
<name>A0A9N8W4N9_FUNMO</name>
<comment type="caution">
    <text evidence="1">The sequence shown here is derived from an EMBL/GenBank/DDBJ whole genome shotgun (WGS) entry which is preliminary data.</text>
</comment>
<accession>A0A9N8W4N9</accession>
<dbReference type="Proteomes" id="UP000789375">
    <property type="component" value="Unassembled WGS sequence"/>
</dbReference>
<dbReference type="PANTHER" id="PTHR13452">
    <property type="entry name" value="THUMP DOMAIN CONTAINING PROTEIN 1-RELATED"/>
    <property type="match status" value="1"/>
</dbReference>
<evidence type="ECO:0000313" key="1">
    <source>
        <dbReference type="EMBL" id="CAG8473550.1"/>
    </source>
</evidence>
<dbReference type="PANTHER" id="PTHR13452:SF10">
    <property type="entry name" value="THUMP DOMAIN-CONTAINING PROTEIN 1"/>
    <property type="match status" value="1"/>
</dbReference>
<dbReference type="AlphaFoldDB" id="A0A9N8W4N9"/>
<protein>
    <submittedName>
        <fullName evidence="1">14883_t:CDS:1</fullName>
    </submittedName>
</protein>
<dbReference type="GO" id="GO:0003723">
    <property type="term" value="F:RNA binding"/>
    <property type="evidence" value="ECO:0007669"/>
    <property type="project" value="InterPro"/>
</dbReference>
<organism evidence="1 2">
    <name type="scientific">Funneliformis mosseae</name>
    <name type="common">Endomycorrhizal fungus</name>
    <name type="synonym">Glomus mosseae</name>
    <dbReference type="NCBI Taxonomy" id="27381"/>
    <lineage>
        <taxon>Eukaryota</taxon>
        <taxon>Fungi</taxon>
        <taxon>Fungi incertae sedis</taxon>
        <taxon>Mucoromycota</taxon>
        <taxon>Glomeromycotina</taxon>
        <taxon>Glomeromycetes</taxon>
        <taxon>Glomerales</taxon>
        <taxon>Glomeraceae</taxon>
        <taxon>Funneliformis</taxon>
    </lineage>
</organism>
<sequence>MSSPQKYNRYFGKYEIRSCSGAQYISGILVSCIKTKESLCISEFYDFLYADKFYNSTDDNPKVDEGGSNKDDVETSIAKEIAQMKQPHKSRRFASIQTGANCDNPPVNPVQLVHSILTDLYNSEQRKLGNEILKPRFYSLKDDQQKIIGHNHNVDRMELITMIAKLVDQRICICGMSILEDYNKLKKYNIKKIFEELNEKKTSSYRYLEIQSASPLSLLS</sequence>
<evidence type="ECO:0000313" key="2">
    <source>
        <dbReference type="Proteomes" id="UP000789375"/>
    </source>
</evidence>
<reference evidence="1" key="1">
    <citation type="submission" date="2021-06" db="EMBL/GenBank/DDBJ databases">
        <authorList>
            <person name="Kallberg Y."/>
            <person name="Tangrot J."/>
            <person name="Rosling A."/>
        </authorList>
    </citation>
    <scope>NUCLEOTIDE SEQUENCE</scope>
    <source>
        <strain evidence="1">87-6 pot B 2015</strain>
    </source>
</reference>
<keyword evidence="2" id="KW-1185">Reference proteome</keyword>
<dbReference type="PROSITE" id="PS51257">
    <property type="entry name" value="PROKAR_LIPOPROTEIN"/>
    <property type="match status" value="1"/>
</dbReference>
<dbReference type="EMBL" id="CAJVPP010000355">
    <property type="protein sequence ID" value="CAG8473550.1"/>
    <property type="molecule type" value="Genomic_DNA"/>
</dbReference>